<dbReference type="EMBL" id="AP018929">
    <property type="protein sequence ID" value="BBG24204.1"/>
    <property type="molecule type" value="Genomic_DNA"/>
</dbReference>
<evidence type="ECO:0000256" key="4">
    <source>
        <dbReference type="ARBA" id="ARBA00022993"/>
    </source>
</evidence>
<keyword evidence="3 6" id="KW-0418">Kinase</keyword>
<keyword evidence="1 6" id="KW-0808">Transferase</keyword>
<dbReference type="RefSeq" id="WP_054845113.1">
    <property type="nucleotide sequence ID" value="NZ_AP018929.1"/>
</dbReference>
<gene>
    <name evidence="7" type="ORF">IC006_1511</name>
    <name evidence="8" type="ORF">IC007_1488</name>
</gene>
<accession>A0A510E373</accession>
<keyword evidence="9" id="KW-1185">Reference proteome</keyword>
<evidence type="ECO:0000256" key="5">
    <source>
        <dbReference type="ARBA" id="ARBA00023134"/>
    </source>
</evidence>
<evidence type="ECO:0000313" key="9">
    <source>
        <dbReference type="Proteomes" id="UP000322983"/>
    </source>
</evidence>
<comment type="catalytic activity">
    <reaction evidence="6">
        <text>3'-dephospho-CoA + GTP = GDP + CoA + H(+)</text>
        <dbReference type="Rhea" id="RHEA:61156"/>
        <dbReference type="ChEBI" id="CHEBI:15378"/>
        <dbReference type="ChEBI" id="CHEBI:37565"/>
        <dbReference type="ChEBI" id="CHEBI:57287"/>
        <dbReference type="ChEBI" id="CHEBI:57328"/>
        <dbReference type="ChEBI" id="CHEBI:58189"/>
        <dbReference type="EC" id="2.7.1.237"/>
    </reaction>
</comment>
<protein>
    <recommendedName>
        <fullName evidence="6">GTP-dependent dephospho-CoA kinase</fullName>
        <ecNumber evidence="6">2.7.1.237</ecNumber>
    </recommendedName>
    <alternativeName>
        <fullName evidence="6">Dephospho-coenzyme A kinase</fullName>
        <shortName evidence="6">DPCK</shortName>
    </alternativeName>
</protein>
<dbReference type="UniPathway" id="UPA00241"/>
<accession>A0A510DVK1</accession>
<dbReference type="STRING" id="1294262.GCA_001316085_00534"/>
<keyword evidence="2 6" id="KW-0547">Nucleotide-binding</keyword>
<evidence type="ECO:0000313" key="10">
    <source>
        <dbReference type="Proteomes" id="UP000325030"/>
    </source>
</evidence>
<comment type="pathway">
    <text evidence="6">Cofactor biosynthesis; coenzyme A biosynthesis.</text>
</comment>
<feature type="binding site" evidence="6">
    <location>
        <position position="53"/>
    </location>
    <ligand>
        <name>GTP</name>
        <dbReference type="ChEBI" id="CHEBI:37565"/>
    </ligand>
</feature>
<feature type="binding site" evidence="6">
    <location>
        <position position="70"/>
    </location>
    <ligand>
        <name>GTP</name>
        <dbReference type="ChEBI" id="CHEBI:37565"/>
    </ligand>
</feature>
<dbReference type="GO" id="GO:0005525">
    <property type="term" value="F:GTP binding"/>
    <property type="evidence" value="ECO:0007669"/>
    <property type="project" value="UniProtKB-UniRule"/>
</dbReference>
<sequence>MEIRNKPEIDVCFFPTREARIELSRPYGKLVVGKESLPAEVAGRKVITVGDFVTKVLNDAEVNPYLSIIDGKTMRNLYFGTKAEGDVVVNEAGVLRLSSMLKVKERIETGGGRIFVNGEEDMLAIPAILFSEDGDVVVYGQPKAGSVVVKVNRMIKWRVNDIFSKFLRRDCQPCAGSSHF</sequence>
<dbReference type="Proteomes" id="UP000322983">
    <property type="component" value="Chromosome"/>
</dbReference>
<dbReference type="PANTHER" id="PTHR40732:SF1">
    <property type="entry name" value="GTP-DEPENDENT DEPHOSPHO-COA KINASE"/>
    <property type="match status" value="1"/>
</dbReference>
<dbReference type="OrthoDB" id="15447at2157"/>
<keyword evidence="5 6" id="KW-0342">GTP-binding</keyword>
<comment type="function">
    <text evidence="6">Catalyzes the GTP-dependent phosphorylation of the 3'-hydroxyl group of dephosphocoenzyme A to form coenzyme A (CoA).</text>
</comment>
<evidence type="ECO:0000256" key="6">
    <source>
        <dbReference type="HAMAP-Rule" id="MF_00590"/>
    </source>
</evidence>
<evidence type="ECO:0000313" key="8">
    <source>
        <dbReference type="EMBL" id="BBG26961.1"/>
    </source>
</evidence>
<dbReference type="Proteomes" id="UP000325030">
    <property type="component" value="Chromosome"/>
</dbReference>
<comment type="similarity">
    <text evidence="6">Belongs to the GTP-dependent DPCK family.</text>
</comment>
<dbReference type="GO" id="GO:0015937">
    <property type="term" value="P:coenzyme A biosynthetic process"/>
    <property type="evidence" value="ECO:0007669"/>
    <property type="project" value="UniProtKB-UniRule"/>
</dbReference>
<dbReference type="InterPro" id="IPR007164">
    <property type="entry name" value="GTP-dep_dephospho-CoA_kin"/>
</dbReference>
<name>A0A510DVK1_9CREN</name>
<dbReference type="EC" id="2.7.1.237" evidence="6"/>
<organism evidence="7 9">
    <name type="scientific">Sulfuracidifex tepidarius</name>
    <dbReference type="NCBI Taxonomy" id="1294262"/>
    <lineage>
        <taxon>Archaea</taxon>
        <taxon>Thermoproteota</taxon>
        <taxon>Thermoprotei</taxon>
        <taxon>Sulfolobales</taxon>
        <taxon>Sulfolobaceae</taxon>
        <taxon>Sulfuracidifex</taxon>
    </lineage>
</organism>
<evidence type="ECO:0000256" key="1">
    <source>
        <dbReference type="ARBA" id="ARBA00022679"/>
    </source>
</evidence>
<evidence type="ECO:0000256" key="3">
    <source>
        <dbReference type="ARBA" id="ARBA00022777"/>
    </source>
</evidence>
<reference evidence="7 9" key="2">
    <citation type="journal article" date="2020" name="Int. J. Syst. Evol. Microbiol.">
        <title>Sulfuracidifex tepidarius gen. nov., sp. nov. and transfer of Sulfolobus metallicus Huber and Stetter 1992 to the genus Sulfuracidifex as Sulfuracidifex metallicus comb. nov.</title>
        <authorList>
            <person name="Itoh T."/>
            <person name="Miura T."/>
            <person name="Sakai H.D."/>
            <person name="Kato S."/>
            <person name="Ohkuma M."/>
            <person name="Takashina T."/>
        </authorList>
    </citation>
    <scope>NUCLEOTIDE SEQUENCE [LARGE SCALE GENOMIC DNA]</scope>
    <source>
        <strain evidence="7 9">IC-006</strain>
        <strain evidence="8">IC-007</strain>
    </source>
</reference>
<dbReference type="PANTHER" id="PTHR40732">
    <property type="entry name" value="UPF0218 PROTEIN TK1697"/>
    <property type="match status" value="1"/>
</dbReference>
<dbReference type="AlphaFoldDB" id="A0A510DVK1"/>
<feature type="binding site" evidence="6">
    <location>
        <position position="120"/>
    </location>
    <ligand>
        <name>GTP</name>
        <dbReference type="ChEBI" id="CHEBI:37565"/>
    </ligand>
</feature>
<dbReference type="HAMAP" id="MF_00590">
    <property type="entry name" value="Dephospho_CoA_kinase_GTP_dep"/>
    <property type="match status" value="1"/>
</dbReference>
<dbReference type="GeneID" id="41717826"/>
<dbReference type="KEGG" id="step:IC006_1511"/>
<comment type="caution">
    <text evidence="6">Lacks conserved residue(s) required for the propagation of feature annotation.</text>
</comment>
<dbReference type="Pfam" id="PF04019">
    <property type="entry name" value="DUF359"/>
    <property type="match status" value="1"/>
</dbReference>
<evidence type="ECO:0000313" key="7">
    <source>
        <dbReference type="EMBL" id="BBG24204.1"/>
    </source>
</evidence>
<dbReference type="GO" id="GO:0016301">
    <property type="term" value="F:kinase activity"/>
    <property type="evidence" value="ECO:0007669"/>
    <property type="project" value="UniProtKB-UniRule"/>
</dbReference>
<evidence type="ECO:0000256" key="2">
    <source>
        <dbReference type="ARBA" id="ARBA00022741"/>
    </source>
</evidence>
<reference evidence="10" key="1">
    <citation type="submission" date="2018-09" db="EMBL/GenBank/DDBJ databases">
        <title>Complete Genome Sequencing of Sulfolobus sp. JCM 16834.</title>
        <authorList>
            <person name="Kato S."/>
            <person name="Itoh T."/>
            <person name="Ohkuma M."/>
        </authorList>
    </citation>
    <scope>NUCLEOTIDE SEQUENCE [LARGE SCALE GENOMIC DNA]</scope>
    <source>
        <strain evidence="10">IC-007</strain>
    </source>
</reference>
<dbReference type="EMBL" id="AP018930">
    <property type="protein sequence ID" value="BBG26961.1"/>
    <property type="molecule type" value="Genomic_DNA"/>
</dbReference>
<keyword evidence="4 6" id="KW-0173">Coenzyme A biosynthesis</keyword>
<feature type="binding site" evidence="6">
    <location>
        <position position="72"/>
    </location>
    <ligand>
        <name>GTP</name>
        <dbReference type="ChEBI" id="CHEBI:37565"/>
    </ligand>
</feature>
<proteinExistence type="inferred from homology"/>
<dbReference type="PIRSF" id="PIRSF006533">
    <property type="entry name" value="UCP006533"/>
    <property type="match status" value="1"/>
</dbReference>
<feature type="binding site" evidence="6">
    <location>
        <position position="51"/>
    </location>
    <ligand>
        <name>GTP</name>
        <dbReference type="ChEBI" id="CHEBI:37565"/>
    </ligand>
</feature>